<name>A0ACB9YL43_9PEZI</name>
<comment type="caution">
    <text evidence="1">The sequence shown here is derived from an EMBL/GenBank/DDBJ whole genome shotgun (WGS) entry which is preliminary data.</text>
</comment>
<gene>
    <name evidence="1" type="ORF">F4820DRAFT_453450</name>
</gene>
<reference evidence="1 2" key="1">
    <citation type="journal article" date="2022" name="New Phytol.">
        <title>Ecological generalism drives hyperdiversity of secondary metabolite gene clusters in xylarialean endophytes.</title>
        <authorList>
            <person name="Franco M.E.E."/>
            <person name="Wisecaver J.H."/>
            <person name="Arnold A.E."/>
            <person name="Ju Y.M."/>
            <person name="Slot J.C."/>
            <person name="Ahrendt S."/>
            <person name="Moore L.P."/>
            <person name="Eastman K.E."/>
            <person name="Scott K."/>
            <person name="Konkel Z."/>
            <person name="Mondo S.J."/>
            <person name="Kuo A."/>
            <person name="Hayes R.D."/>
            <person name="Haridas S."/>
            <person name="Andreopoulos B."/>
            <person name="Riley R."/>
            <person name="LaButti K."/>
            <person name="Pangilinan J."/>
            <person name="Lipzen A."/>
            <person name="Amirebrahimi M."/>
            <person name="Yan J."/>
            <person name="Adam C."/>
            <person name="Keymanesh K."/>
            <person name="Ng V."/>
            <person name="Louie K."/>
            <person name="Northen T."/>
            <person name="Drula E."/>
            <person name="Henrissat B."/>
            <person name="Hsieh H.M."/>
            <person name="Youens-Clark K."/>
            <person name="Lutzoni F."/>
            <person name="Miadlikowska J."/>
            <person name="Eastwood D.C."/>
            <person name="Hamelin R.C."/>
            <person name="Grigoriev I.V."/>
            <person name="U'Ren J.M."/>
        </authorList>
    </citation>
    <scope>NUCLEOTIDE SEQUENCE [LARGE SCALE GENOMIC DNA]</scope>
    <source>
        <strain evidence="1 2">CBS 119005</strain>
    </source>
</reference>
<evidence type="ECO:0000313" key="2">
    <source>
        <dbReference type="Proteomes" id="UP001497700"/>
    </source>
</evidence>
<protein>
    <submittedName>
        <fullName evidence="1">Uncharacterized protein</fullName>
    </submittedName>
</protein>
<dbReference type="EMBL" id="MU393608">
    <property type="protein sequence ID" value="KAI4859902.1"/>
    <property type="molecule type" value="Genomic_DNA"/>
</dbReference>
<dbReference type="Proteomes" id="UP001497700">
    <property type="component" value="Unassembled WGS sequence"/>
</dbReference>
<proteinExistence type="predicted"/>
<organism evidence="1 2">
    <name type="scientific">Hypoxylon rubiginosum</name>
    <dbReference type="NCBI Taxonomy" id="110542"/>
    <lineage>
        <taxon>Eukaryota</taxon>
        <taxon>Fungi</taxon>
        <taxon>Dikarya</taxon>
        <taxon>Ascomycota</taxon>
        <taxon>Pezizomycotina</taxon>
        <taxon>Sordariomycetes</taxon>
        <taxon>Xylariomycetidae</taxon>
        <taxon>Xylariales</taxon>
        <taxon>Hypoxylaceae</taxon>
        <taxon>Hypoxylon</taxon>
    </lineage>
</organism>
<accession>A0ACB9YL43</accession>
<evidence type="ECO:0000313" key="1">
    <source>
        <dbReference type="EMBL" id="KAI4859902.1"/>
    </source>
</evidence>
<keyword evidence="2" id="KW-1185">Reference proteome</keyword>
<sequence>MYFIKQVTVAFFASTLVLASPLTGDALVPSQPQMAGRTAYDGPFSSSGMEFDDWADKQIEGGKLWRPDSHNETKVLQTRGVSVALTKVLCGYVYGEPNEWKGAQQRFCDLVKQYSRTTLVGIEYVFQDLACEGNQDCIFIAQLAFDEGIKYSMATVDEICPQLFDGLQRQCSGYTGGQAQITITNGADKPTGTINLQFYDKDTGATCPANTNVFVCRARSGA</sequence>